<feature type="compositionally biased region" description="Low complexity" evidence="1">
    <location>
        <begin position="32"/>
        <end position="41"/>
    </location>
</feature>
<evidence type="ECO:0000256" key="1">
    <source>
        <dbReference type="SAM" id="MobiDB-lite"/>
    </source>
</evidence>
<reference evidence="2 3" key="1">
    <citation type="submission" date="2016-03" db="EMBL/GenBank/DDBJ databases">
        <title>Complete genome sequence of a soil Actinobacterium, Nocardioides dokdonensis FR1436.</title>
        <authorList>
            <person name="Kwon S.-K."/>
            <person name="Kim K."/>
            <person name="Kim J.F."/>
        </authorList>
    </citation>
    <scope>NUCLEOTIDE SEQUENCE [LARGE SCALE GENOMIC DNA]</scope>
    <source>
        <strain evidence="2 3">FR1436</strain>
    </source>
</reference>
<protein>
    <recommendedName>
        <fullName evidence="4">Lipoprotein antigen</fullName>
    </recommendedName>
</protein>
<dbReference type="RefSeq" id="WP_068109218.1">
    <property type="nucleotide sequence ID" value="NZ_CP015079.1"/>
</dbReference>
<accession>A0A1A9GJV0</accession>
<dbReference type="AlphaFoldDB" id="A0A1A9GJV0"/>
<organism evidence="2 3">
    <name type="scientific">Nocardioides dokdonensis FR1436</name>
    <dbReference type="NCBI Taxonomy" id="1300347"/>
    <lineage>
        <taxon>Bacteria</taxon>
        <taxon>Bacillati</taxon>
        <taxon>Actinomycetota</taxon>
        <taxon>Actinomycetes</taxon>
        <taxon>Propionibacteriales</taxon>
        <taxon>Nocardioidaceae</taxon>
        <taxon>Nocardioides</taxon>
    </lineage>
</organism>
<dbReference type="PROSITE" id="PS51257">
    <property type="entry name" value="PROKAR_LIPOPROTEIN"/>
    <property type="match status" value="1"/>
</dbReference>
<evidence type="ECO:0008006" key="4">
    <source>
        <dbReference type="Google" id="ProtNLM"/>
    </source>
</evidence>
<gene>
    <name evidence="2" type="ORF">I601_2144</name>
</gene>
<dbReference type="EMBL" id="CP015079">
    <property type="protein sequence ID" value="ANH38569.1"/>
    <property type="molecule type" value="Genomic_DNA"/>
</dbReference>
<dbReference type="PATRIC" id="fig|1300347.3.peg.2139"/>
<proteinExistence type="predicted"/>
<dbReference type="KEGG" id="ndk:I601_2144"/>
<feature type="compositionally biased region" description="Basic and acidic residues" evidence="1">
    <location>
        <begin position="43"/>
        <end position="63"/>
    </location>
</feature>
<evidence type="ECO:0000313" key="3">
    <source>
        <dbReference type="Proteomes" id="UP000077868"/>
    </source>
</evidence>
<name>A0A1A9GJV0_9ACTN</name>
<keyword evidence="3" id="KW-1185">Reference proteome</keyword>
<sequence length="167" mass="16654">MRLFNPVSALAALATTALVLTGCSGDDDSSAEPEATTSASAGFDEKTGVTDDGSGDKQRECKAKVEVSGGANATFKGKGESVQPANGQPAAYYVYEGKKGSIQVFAGADDIPTSAVVTVDGVTYTTDPEDPTGVEAGEDGTSATVDAVGNPTEGGSADIVAEFTCGN</sequence>
<feature type="region of interest" description="Disordered" evidence="1">
    <location>
        <begin position="24"/>
        <end position="63"/>
    </location>
</feature>
<evidence type="ECO:0000313" key="2">
    <source>
        <dbReference type="EMBL" id="ANH38569.1"/>
    </source>
</evidence>
<dbReference type="Proteomes" id="UP000077868">
    <property type="component" value="Chromosome"/>
</dbReference>